<keyword evidence="2" id="KW-1185">Reference proteome</keyword>
<dbReference type="AlphaFoldDB" id="A0A8C4UH01"/>
<dbReference type="OrthoDB" id="5772781at2759"/>
<sequence length="50" mass="5400">MEKILKTELKTSVLKAFGSSGGGYISKGQGYETDSGRVFVKINHKPQVNA</sequence>
<accession>A0A8C4UH01</accession>
<dbReference type="Ensembl" id="ENSFTIT00000011377.1">
    <property type="protein sequence ID" value="ENSFTIP00000010901.1"/>
    <property type="gene ID" value="ENSFTIG00000007310.1"/>
</dbReference>
<name>A0A8C4UH01_FALTI</name>
<reference evidence="1" key="1">
    <citation type="submission" date="2025-08" db="UniProtKB">
        <authorList>
            <consortium name="Ensembl"/>
        </authorList>
    </citation>
    <scope>IDENTIFICATION</scope>
</reference>
<dbReference type="Proteomes" id="UP000694562">
    <property type="component" value="Unplaced"/>
</dbReference>
<proteinExistence type="predicted"/>
<evidence type="ECO:0000313" key="1">
    <source>
        <dbReference type="Ensembl" id="ENSFTIP00000010901.1"/>
    </source>
</evidence>
<protein>
    <submittedName>
        <fullName evidence="1">Uncharacterized protein</fullName>
    </submittedName>
</protein>
<reference evidence="1" key="2">
    <citation type="submission" date="2025-09" db="UniProtKB">
        <authorList>
            <consortium name="Ensembl"/>
        </authorList>
    </citation>
    <scope>IDENTIFICATION</scope>
</reference>
<evidence type="ECO:0000313" key="2">
    <source>
        <dbReference type="Proteomes" id="UP000694562"/>
    </source>
</evidence>
<dbReference type="OMA" id="KNEVIAC"/>
<organism evidence="1 2">
    <name type="scientific">Falco tinnunculus</name>
    <name type="common">Common kestrel</name>
    <dbReference type="NCBI Taxonomy" id="100819"/>
    <lineage>
        <taxon>Eukaryota</taxon>
        <taxon>Metazoa</taxon>
        <taxon>Chordata</taxon>
        <taxon>Craniata</taxon>
        <taxon>Vertebrata</taxon>
        <taxon>Euteleostomi</taxon>
        <taxon>Archelosauria</taxon>
        <taxon>Archosauria</taxon>
        <taxon>Dinosauria</taxon>
        <taxon>Saurischia</taxon>
        <taxon>Theropoda</taxon>
        <taxon>Coelurosauria</taxon>
        <taxon>Aves</taxon>
        <taxon>Neognathae</taxon>
        <taxon>Neoaves</taxon>
        <taxon>Telluraves</taxon>
        <taxon>Australaves</taxon>
        <taxon>Falconiformes</taxon>
        <taxon>Falconidae</taxon>
        <taxon>Falco</taxon>
    </lineage>
</organism>